<dbReference type="Proteomes" id="UP000716291">
    <property type="component" value="Unassembled WGS sequence"/>
</dbReference>
<dbReference type="OrthoDB" id="2220451at2759"/>
<protein>
    <submittedName>
        <fullName evidence="1">Uncharacterized protein</fullName>
    </submittedName>
</protein>
<name>A0A9P6X9D2_RHIOR</name>
<organism evidence="1 2">
    <name type="scientific">Rhizopus oryzae</name>
    <name type="common">Mucormycosis agent</name>
    <name type="synonym">Rhizopus arrhizus var. delemar</name>
    <dbReference type="NCBI Taxonomy" id="64495"/>
    <lineage>
        <taxon>Eukaryota</taxon>
        <taxon>Fungi</taxon>
        <taxon>Fungi incertae sedis</taxon>
        <taxon>Mucoromycota</taxon>
        <taxon>Mucoromycotina</taxon>
        <taxon>Mucoromycetes</taxon>
        <taxon>Mucorales</taxon>
        <taxon>Mucorineae</taxon>
        <taxon>Rhizopodaceae</taxon>
        <taxon>Rhizopus</taxon>
    </lineage>
</organism>
<proteinExistence type="predicted"/>
<keyword evidence="2" id="KW-1185">Reference proteome</keyword>
<comment type="caution">
    <text evidence="1">The sequence shown here is derived from an EMBL/GenBank/DDBJ whole genome shotgun (WGS) entry which is preliminary data.</text>
</comment>
<dbReference type="AlphaFoldDB" id="A0A9P6X9D2"/>
<sequence length="302" mass="35080">MGTTSTLASCDRILFVKSSIDGIDWNGRLEDLVNIIHATTTQTYSLSRFIFLCTLQDDGNFDIAAYISKEFFSKVRLSSVSYRHGRVGEAIFRRRTFIDQCIQRYLDHTTYERPELKYTQRSSLVEGLRMYTAYTNNIGAHFDNHFRRATNTILQIRQRKAGLIRQRQQEGVDNEVISSKVYEQITLLAKQFKEILVSRIVDPSSIKLLFQDPIYNQALQRLTSILTSYPVRYTFEQNNTYYDAKAKPCEHMMTFYQLACLFEALRLPIFNCFPLCRTWIPGYTTIDSKILLAIDGLMVSIK</sequence>
<evidence type="ECO:0000313" key="1">
    <source>
        <dbReference type="EMBL" id="KAG1307965.1"/>
    </source>
</evidence>
<dbReference type="EMBL" id="JAANQT010000852">
    <property type="protein sequence ID" value="KAG1307965.1"/>
    <property type="molecule type" value="Genomic_DNA"/>
</dbReference>
<accession>A0A9P6X9D2</accession>
<gene>
    <name evidence="1" type="ORF">G6F64_006401</name>
</gene>
<evidence type="ECO:0000313" key="2">
    <source>
        <dbReference type="Proteomes" id="UP000716291"/>
    </source>
</evidence>
<reference evidence="1" key="1">
    <citation type="journal article" date="2020" name="Microb. Genom.">
        <title>Genetic diversity of clinical and environmental Mucorales isolates obtained from an investigation of mucormycosis cases among solid organ transplant recipients.</title>
        <authorList>
            <person name="Nguyen M.H."/>
            <person name="Kaul D."/>
            <person name="Muto C."/>
            <person name="Cheng S.J."/>
            <person name="Richter R.A."/>
            <person name="Bruno V.M."/>
            <person name="Liu G."/>
            <person name="Beyhan S."/>
            <person name="Sundermann A.J."/>
            <person name="Mounaud S."/>
            <person name="Pasculle A.W."/>
            <person name="Nierman W.C."/>
            <person name="Driscoll E."/>
            <person name="Cumbie R."/>
            <person name="Clancy C.J."/>
            <person name="Dupont C.L."/>
        </authorList>
    </citation>
    <scope>NUCLEOTIDE SEQUENCE</scope>
    <source>
        <strain evidence="1">GL11</strain>
    </source>
</reference>